<feature type="region of interest" description="Disordered" evidence="6">
    <location>
        <begin position="546"/>
        <end position="594"/>
    </location>
</feature>
<dbReference type="EMBL" id="CADEPI010000003">
    <property type="protein sequence ID" value="CAB3360254.1"/>
    <property type="molecule type" value="Genomic_DNA"/>
</dbReference>
<evidence type="ECO:0000256" key="2">
    <source>
        <dbReference type="ARBA" id="ARBA00007367"/>
    </source>
</evidence>
<feature type="domain" description="Cation/H+ exchanger transmembrane" evidence="8">
    <location>
        <begin position="145"/>
        <end position="528"/>
    </location>
</feature>
<feature type="transmembrane region" description="Helical" evidence="7">
    <location>
        <begin position="470"/>
        <end position="489"/>
    </location>
</feature>
<dbReference type="Proteomes" id="UP000494165">
    <property type="component" value="Unassembled WGS sequence"/>
</dbReference>
<keyword evidence="5 7" id="KW-0472">Membrane</keyword>
<feature type="transmembrane region" description="Helical" evidence="7">
    <location>
        <begin position="280"/>
        <end position="307"/>
    </location>
</feature>
<dbReference type="InterPro" id="IPR051843">
    <property type="entry name" value="CPA1_transporter"/>
</dbReference>
<feature type="region of interest" description="Disordered" evidence="6">
    <location>
        <begin position="1"/>
        <end position="79"/>
    </location>
</feature>
<dbReference type="AlphaFoldDB" id="A0A8S1BMY4"/>
<feature type="transmembrane region" description="Helical" evidence="7">
    <location>
        <begin position="313"/>
        <end position="336"/>
    </location>
</feature>
<evidence type="ECO:0000256" key="6">
    <source>
        <dbReference type="SAM" id="MobiDB-lite"/>
    </source>
</evidence>
<reference evidence="9 10" key="1">
    <citation type="submission" date="2020-04" db="EMBL/GenBank/DDBJ databases">
        <authorList>
            <person name="Alioto T."/>
            <person name="Alioto T."/>
            <person name="Gomez Garrido J."/>
        </authorList>
    </citation>
    <scope>NUCLEOTIDE SEQUENCE [LARGE SCALE GENOMIC DNA]</scope>
</reference>
<evidence type="ECO:0000313" key="9">
    <source>
        <dbReference type="EMBL" id="CAB3360254.1"/>
    </source>
</evidence>
<proteinExistence type="inferred from homology"/>
<dbReference type="Gene3D" id="1.20.1530.20">
    <property type="match status" value="1"/>
</dbReference>
<dbReference type="GO" id="GO:0016020">
    <property type="term" value="C:membrane"/>
    <property type="evidence" value="ECO:0007669"/>
    <property type="project" value="UniProtKB-SubCell"/>
</dbReference>
<name>A0A8S1BMY4_9INSE</name>
<feature type="transmembrane region" description="Helical" evidence="7">
    <location>
        <begin position="404"/>
        <end position="424"/>
    </location>
</feature>
<dbReference type="PANTHER" id="PTHR31102:SF1">
    <property type="entry name" value="CATION_H+ EXCHANGER DOMAIN-CONTAINING PROTEIN"/>
    <property type="match status" value="1"/>
</dbReference>
<accession>A0A8S1BMY4</accession>
<feature type="transmembrane region" description="Helical" evidence="7">
    <location>
        <begin position="348"/>
        <end position="367"/>
    </location>
</feature>
<feature type="transmembrane region" description="Helical" evidence="7">
    <location>
        <begin position="436"/>
        <end position="458"/>
    </location>
</feature>
<feature type="transmembrane region" description="Helical" evidence="7">
    <location>
        <begin position="509"/>
        <end position="530"/>
    </location>
</feature>
<protein>
    <recommendedName>
        <fullName evidence="8">Cation/H+ exchanger transmembrane domain-containing protein</fullName>
    </recommendedName>
</protein>
<dbReference type="Pfam" id="PF00999">
    <property type="entry name" value="Na_H_Exchanger"/>
    <property type="match status" value="1"/>
</dbReference>
<gene>
    <name evidence="9" type="ORF">CLODIP_2_CD08913</name>
</gene>
<feature type="transmembrane region" description="Helical" evidence="7">
    <location>
        <begin position="247"/>
        <end position="268"/>
    </location>
</feature>
<dbReference type="InterPro" id="IPR038770">
    <property type="entry name" value="Na+/solute_symporter_sf"/>
</dbReference>
<feature type="transmembrane region" description="Helical" evidence="7">
    <location>
        <begin position="218"/>
        <end position="241"/>
    </location>
</feature>
<dbReference type="InterPro" id="IPR006153">
    <property type="entry name" value="Cation/H_exchanger_TM"/>
</dbReference>
<evidence type="ECO:0000313" key="10">
    <source>
        <dbReference type="Proteomes" id="UP000494165"/>
    </source>
</evidence>
<keyword evidence="10" id="KW-1185">Reference proteome</keyword>
<keyword evidence="4 7" id="KW-1133">Transmembrane helix</keyword>
<evidence type="ECO:0000259" key="8">
    <source>
        <dbReference type="Pfam" id="PF00999"/>
    </source>
</evidence>
<dbReference type="GO" id="GO:0015297">
    <property type="term" value="F:antiporter activity"/>
    <property type="evidence" value="ECO:0007669"/>
    <property type="project" value="InterPro"/>
</dbReference>
<sequence length="594" mass="64839">MASSDNPMPHSILHVPNSNPKGEERRVSLAVGDNAPSKDNPAFENDDEAANGHSTKRSSDTHRKHKSPLALPNGFPEENVYGKQEKEKKSLWDWLALMPNGEQFARLVAYMVIGLLIWSIMYVLLGQDASPKGGQLFQIAAMCIVAKLGGWLATRVRLPALLGMLVVGIIAKNVGLITVHGEYEHVVSDIRKVALVIILIRAGLDLDPSATRKLFGTILKLALVPWLIECCMVAILSHFLLDLPWGWAFMLGSIEAAVSPAVVVPGLLRLRLKGFGVAKGIPTLILAVTGIDDAFSVAAFGVISSVMLTSGSLLYTVTLGPASVLLGVAYGLVWGNMTRFVPKQHDPYAVHLRVLLLFFGGLMAVLGSEKIGYEGAGPLGVILASYICGCIWMEQGWEVEENPVAISFEVFWLIFEPILFGMTGTQIDFSQIDPKILWKAILCIGVAAFIRIFFTIIIAIGSRLNLKEKIFISFSWMAKATVQAALGPVAIDLVREHGSEEEKEYARSLLMVCVLSILLTAPVGAVTIALTGPRLLKRTTATMPEGWRRHTRPSLRDISLNDEDIEDDDEPEPEAPPPSGRRSTRSSIREVLNR</sequence>
<dbReference type="PANTHER" id="PTHR31102">
    <property type="match status" value="1"/>
</dbReference>
<comment type="caution">
    <text evidence="9">The sequence shown here is derived from an EMBL/GenBank/DDBJ whole genome shotgun (WGS) entry which is preliminary data.</text>
</comment>
<feature type="compositionally biased region" description="Acidic residues" evidence="6">
    <location>
        <begin position="560"/>
        <end position="573"/>
    </location>
</feature>
<evidence type="ECO:0000256" key="7">
    <source>
        <dbReference type="SAM" id="Phobius"/>
    </source>
</evidence>
<comment type="similarity">
    <text evidence="2">Belongs to the monovalent cation:proton antiporter 1 (CPA1) transporter (TC 2.A.36) family.</text>
</comment>
<evidence type="ECO:0000256" key="3">
    <source>
        <dbReference type="ARBA" id="ARBA00022692"/>
    </source>
</evidence>
<feature type="transmembrane region" description="Helical" evidence="7">
    <location>
        <begin position="136"/>
        <end position="153"/>
    </location>
</feature>
<evidence type="ECO:0000256" key="5">
    <source>
        <dbReference type="ARBA" id="ARBA00023136"/>
    </source>
</evidence>
<comment type="subcellular location">
    <subcellularLocation>
        <location evidence="1">Membrane</location>
        <topology evidence="1">Multi-pass membrane protein</topology>
    </subcellularLocation>
</comment>
<evidence type="ECO:0000256" key="4">
    <source>
        <dbReference type="ARBA" id="ARBA00022989"/>
    </source>
</evidence>
<organism evidence="9 10">
    <name type="scientific">Cloeon dipterum</name>
    <dbReference type="NCBI Taxonomy" id="197152"/>
    <lineage>
        <taxon>Eukaryota</taxon>
        <taxon>Metazoa</taxon>
        <taxon>Ecdysozoa</taxon>
        <taxon>Arthropoda</taxon>
        <taxon>Hexapoda</taxon>
        <taxon>Insecta</taxon>
        <taxon>Pterygota</taxon>
        <taxon>Palaeoptera</taxon>
        <taxon>Ephemeroptera</taxon>
        <taxon>Pisciforma</taxon>
        <taxon>Baetidae</taxon>
        <taxon>Cloeon</taxon>
    </lineage>
</organism>
<keyword evidence="3 7" id="KW-0812">Transmembrane</keyword>
<dbReference type="GO" id="GO:1902600">
    <property type="term" value="P:proton transmembrane transport"/>
    <property type="evidence" value="ECO:0007669"/>
    <property type="project" value="InterPro"/>
</dbReference>
<feature type="transmembrane region" description="Helical" evidence="7">
    <location>
        <begin position="373"/>
        <end position="392"/>
    </location>
</feature>
<feature type="transmembrane region" description="Helical" evidence="7">
    <location>
        <begin position="107"/>
        <end position="124"/>
    </location>
</feature>
<evidence type="ECO:0000256" key="1">
    <source>
        <dbReference type="ARBA" id="ARBA00004141"/>
    </source>
</evidence>